<sequence>MDAIVGGVVVSAFVDPLIADLITYLSDDSRKQVLQLLSDDSGKVRDFFDPSIRSATSATLITNSSTSSTSLSTSPSTS</sequence>
<reference evidence="1" key="2">
    <citation type="submission" date="2022-01" db="EMBL/GenBank/DDBJ databases">
        <authorList>
            <person name="Yamashiro T."/>
            <person name="Shiraishi A."/>
            <person name="Satake H."/>
            <person name="Nakayama K."/>
        </authorList>
    </citation>
    <scope>NUCLEOTIDE SEQUENCE</scope>
</reference>
<organism evidence="1 2">
    <name type="scientific">Tanacetum coccineum</name>
    <dbReference type="NCBI Taxonomy" id="301880"/>
    <lineage>
        <taxon>Eukaryota</taxon>
        <taxon>Viridiplantae</taxon>
        <taxon>Streptophyta</taxon>
        <taxon>Embryophyta</taxon>
        <taxon>Tracheophyta</taxon>
        <taxon>Spermatophyta</taxon>
        <taxon>Magnoliopsida</taxon>
        <taxon>eudicotyledons</taxon>
        <taxon>Gunneridae</taxon>
        <taxon>Pentapetalae</taxon>
        <taxon>asterids</taxon>
        <taxon>campanulids</taxon>
        <taxon>Asterales</taxon>
        <taxon>Asteraceae</taxon>
        <taxon>Asteroideae</taxon>
        <taxon>Anthemideae</taxon>
        <taxon>Anthemidinae</taxon>
        <taxon>Tanacetum</taxon>
    </lineage>
</organism>
<protein>
    <submittedName>
        <fullName evidence="1">Uncharacterized protein</fullName>
    </submittedName>
</protein>
<evidence type="ECO:0000313" key="1">
    <source>
        <dbReference type="EMBL" id="GJT15595.1"/>
    </source>
</evidence>
<name>A0ABQ5BL76_9ASTR</name>
<evidence type="ECO:0000313" key="2">
    <source>
        <dbReference type="Proteomes" id="UP001151760"/>
    </source>
</evidence>
<proteinExistence type="predicted"/>
<dbReference type="Proteomes" id="UP001151760">
    <property type="component" value="Unassembled WGS sequence"/>
</dbReference>
<accession>A0ABQ5BL76</accession>
<reference evidence="1" key="1">
    <citation type="journal article" date="2022" name="Int. J. Mol. Sci.">
        <title>Draft Genome of Tanacetum Coccineum: Genomic Comparison of Closely Related Tanacetum-Family Plants.</title>
        <authorList>
            <person name="Yamashiro T."/>
            <person name="Shiraishi A."/>
            <person name="Nakayama K."/>
            <person name="Satake H."/>
        </authorList>
    </citation>
    <scope>NUCLEOTIDE SEQUENCE</scope>
</reference>
<gene>
    <name evidence="1" type="ORF">Tco_0874301</name>
</gene>
<comment type="caution">
    <text evidence="1">The sequence shown here is derived from an EMBL/GenBank/DDBJ whole genome shotgun (WGS) entry which is preliminary data.</text>
</comment>
<keyword evidence="2" id="KW-1185">Reference proteome</keyword>
<dbReference type="EMBL" id="BQNB010013408">
    <property type="protein sequence ID" value="GJT15595.1"/>
    <property type="molecule type" value="Genomic_DNA"/>
</dbReference>